<dbReference type="HOGENOM" id="CLU_052701_0_0_1"/>
<feature type="compositionally biased region" description="Low complexity" evidence="2">
    <location>
        <begin position="68"/>
        <end position="85"/>
    </location>
</feature>
<dbReference type="PANTHER" id="PTHR31836">
    <property type="match status" value="1"/>
</dbReference>
<dbReference type="GeneID" id="18259134"/>
<evidence type="ECO:0000256" key="2">
    <source>
        <dbReference type="SAM" id="MobiDB-lite"/>
    </source>
</evidence>
<gene>
    <name evidence="4" type="ORF">CTHT_0050960</name>
</gene>
<keyword evidence="1 3" id="KW-0732">Signal</keyword>
<sequence>MKSTALLVVLASLAAAQPHGHHHRRGQHGHGHLHNKRAIVTHWVTTTVYETVTAIVDDSTTEIIMPSSTAVSTTSTSSVVATDTPSPSPGRFAEQLSSKSREVPPAPSSTEVLPPPPPAPEPTTIVAPPPVVETPEVPTPAPAPTTTVVVVPTPEPQTPPPQSNDGGNTGGGSDSSSGGSGAVSGDLTYFQVGLGSCGWDDTGKDHTDNIVAISAELMGSQSNGNPYCGKTISVRANGKTITAQVRDKCPSCARYDLDGTEKMFIELFGSLTDGRRVVEWWFN</sequence>
<dbReference type="InterPro" id="IPR051477">
    <property type="entry name" value="Expansin_CellWall"/>
</dbReference>
<feature type="compositionally biased region" description="Pro residues" evidence="2">
    <location>
        <begin position="113"/>
        <end position="143"/>
    </location>
</feature>
<feature type="signal peptide" evidence="3">
    <location>
        <begin position="1"/>
        <end position="16"/>
    </location>
</feature>
<protein>
    <submittedName>
        <fullName evidence="4">Aldehyde-forming enzyme-like protein</fullName>
    </submittedName>
</protein>
<evidence type="ECO:0000256" key="1">
    <source>
        <dbReference type="ARBA" id="ARBA00022729"/>
    </source>
</evidence>
<accession>G0SD93</accession>
<dbReference type="KEGG" id="cthr:CTHT_0050960"/>
<dbReference type="PANTHER" id="PTHR31836:SF28">
    <property type="entry name" value="SRCR DOMAIN-CONTAINING PROTEIN-RELATED"/>
    <property type="match status" value="1"/>
</dbReference>
<dbReference type="InterPro" id="IPR036908">
    <property type="entry name" value="RlpA-like_sf"/>
</dbReference>
<dbReference type="CDD" id="cd22191">
    <property type="entry name" value="DPBB_RlpA_EXP_N-like"/>
    <property type="match status" value="1"/>
</dbReference>
<dbReference type="AlphaFoldDB" id="G0SD93"/>
<dbReference type="Proteomes" id="UP000008066">
    <property type="component" value="Unassembled WGS sequence"/>
</dbReference>
<evidence type="ECO:0000313" key="4">
    <source>
        <dbReference type="EMBL" id="EGS18494.1"/>
    </source>
</evidence>
<reference evidence="4 5" key="1">
    <citation type="journal article" date="2011" name="Cell">
        <title>Insight into structure and assembly of the nuclear pore complex by utilizing the genome of a eukaryotic thermophile.</title>
        <authorList>
            <person name="Amlacher S."/>
            <person name="Sarges P."/>
            <person name="Flemming D."/>
            <person name="van Noort V."/>
            <person name="Kunze R."/>
            <person name="Devos D.P."/>
            <person name="Arumugam M."/>
            <person name="Bork P."/>
            <person name="Hurt E."/>
        </authorList>
    </citation>
    <scope>NUCLEOTIDE SEQUENCE [LARGE SCALE GENOMIC DNA]</scope>
    <source>
        <strain evidence="5">DSM 1495 / CBS 144.50 / IMI 039719</strain>
    </source>
</reference>
<feature type="compositionally biased region" description="Pro residues" evidence="2">
    <location>
        <begin position="153"/>
        <end position="162"/>
    </location>
</feature>
<dbReference type="STRING" id="759272.G0SD93"/>
<name>G0SD93_CHATD</name>
<dbReference type="SUPFAM" id="SSF50685">
    <property type="entry name" value="Barwin-like endoglucanases"/>
    <property type="match status" value="1"/>
</dbReference>
<proteinExistence type="predicted"/>
<dbReference type="eggNOG" id="ENOG502S2E4">
    <property type="taxonomic scope" value="Eukaryota"/>
</dbReference>
<keyword evidence="5" id="KW-1185">Reference proteome</keyword>
<dbReference type="EMBL" id="GL988045">
    <property type="protein sequence ID" value="EGS18494.1"/>
    <property type="molecule type" value="Genomic_DNA"/>
</dbReference>
<feature type="compositionally biased region" description="Gly residues" evidence="2">
    <location>
        <begin position="167"/>
        <end position="182"/>
    </location>
</feature>
<feature type="chain" id="PRO_5003409067" evidence="3">
    <location>
        <begin position="17"/>
        <end position="283"/>
    </location>
</feature>
<evidence type="ECO:0000313" key="5">
    <source>
        <dbReference type="Proteomes" id="UP000008066"/>
    </source>
</evidence>
<dbReference type="OMA" id="WETVTDI"/>
<dbReference type="RefSeq" id="XP_006695439.1">
    <property type="nucleotide sequence ID" value="XM_006695376.1"/>
</dbReference>
<dbReference type="OrthoDB" id="623670at2759"/>
<organism evidence="5">
    <name type="scientific">Chaetomium thermophilum (strain DSM 1495 / CBS 144.50 / IMI 039719)</name>
    <name type="common">Thermochaetoides thermophila</name>
    <dbReference type="NCBI Taxonomy" id="759272"/>
    <lineage>
        <taxon>Eukaryota</taxon>
        <taxon>Fungi</taxon>
        <taxon>Dikarya</taxon>
        <taxon>Ascomycota</taxon>
        <taxon>Pezizomycotina</taxon>
        <taxon>Sordariomycetes</taxon>
        <taxon>Sordariomycetidae</taxon>
        <taxon>Sordariales</taxon>
        <taxon>Chaetomiaceae</taxon>
        <taxon>Thermochaetoides</taxon>
    </lineage>
</organism>
<evidence type="ECO:0000256" key="3">
    <source>
        <dbReference type="SAM" id="SignalP"/>
    </source>
</evidence>
<dbReference type="Gene3D" id="2.40.40.10">
    <property type="entry name" value="RlpA-like domain"/>
    <property type="match status" value="1"/>
</dbReference>
<feature type="region of interest" description="Disordered" evidence="2">
    <location>
        <begin position="68"/>
        <end position="183"/>
    </location>
</feature>